<reference evidence="3" key="1">
    <citation type="submission" date="2020-09" db="EMBL/GenBank/DDBJ databases">
        <title>Whole genome shotgun sequence of Streptomyces cinnamonensis NBRC 15873.</title>
        <authorList>
            <person name="Komaki H."/>
            <person name="Tamura T."/>
        </authorList>
    </citation>
    <scope>NUCLEOTIDE SEQUENCE [LARGE SCALE GENOMIC DNA]</scope>
    <source>
        <strain evidence="3">NBRC 15873</strain>
    </source>
</reference>
<accession>A0ABQ3NNE1</accession>
<protein>
    <recommendedName>
        <fullName evidence="1">TniQ domain-containing protein</fullName>
    </recommendedName>
</protein>
<dbReference type="RefSeq" id="WP_191869056.1">
    <property type="nucleotide sequence ID" value="NZ_BMRU01000011.1"/>
</dbReference>
<evidence type="ECO:0000313" key="2">
    <source>
        <dbReference type="EMBL" id="GHI14283.1"/>
    </source>
</evidence>
<proteinExistence type="predicted"/>
<keyword evidence="3" id="KW-1185">Reference proteome</keyword>
<evidence type="ECO:0000313" key="3">
    <source>
        <dbReference type="Proteomes" id="UP000660554"/>
    </source>
</evidence>
<feature type="domain" description="TniQ" evidence="1">
    <location>
        <begin position="9"/>
        <end position="125"/>
    </location>
</feature>
<comment type="caution">
    <text evidence="2">The sequence shown here is derived from an EMBL/GenBank/DDBJ whole genome shotgun (WGS) entry which is preliminary data.</text>
</comment>
<dbReference type="EMBL" id="BNDV01000008">
    <property type="protein sequence ID" value="GHI14283.1"/>
    <property type="molecule type" value="Genomic_DNA"/>
</dbReference>
<organism evidence="2 3">
    <name type="scientific">Streptomyces virginiae</name>
    <name type="common">Streptomyces cinnamonensis</name>
    <dbReference type="NCBI Taxonomy" id="1961"/>
    <lineage>
        <taxon>Bacteria</taxon>
        <taxon>Bacillati</taxon>
        <taxon>Actinomycetota</taxon>
        <taxon>Actinomycetes</taxon>
        <taxon>Kitasatosporales</taxon>
        <taxon>Streptomycetaceae</taxon>
        <taxon>Streptomyces</taxon>
    </lineage>
</organism>
<dbReference type="GeneID" id="86952302"/>
<gene>
    <name evidence="2" type="ORF">Scinn_37460</name>
</gene>
<name>A0ABQ3NNE1_STRVG</name>
<sequence length="126" mass="13913">MSGPRRTLPIRWAPQPGEALDSWLEAVAARLNCPFTDVLSALGLPTRDPVMAALVQPRWTVLATDGELTAISEATGIDAGVLARMTLERFDGHAVVVLPRQWRVHRQLLWGRSGSRFCPACLEENR</sequence>
<dbReference type="Pfam" id="PF06527">
    <property type="entry name" value="TniQ"/>
    <property type="match status" value="1"/>
</dbReference>
<evidence type="ECO:0000259" key="1">
    <source>
        <dbReference type="Pfam" id="PF06527"/>
    </source>
</evidence>
<dbReference type="InterPro" id="IPR009492">
    <property type="entry name" value="TniQ"/>
</dbReference>
<dbReference type="Proteomes" id="UP000660554">
    <property type="component" value="Unassembled WGS sequence"/>
</dbReference>